<evidence type="ECO:0000313" key="2">
    <source>
        <dbReference type="EMBL" id="RVT51487.1"/>
    </source>
</evidence>
<sequence length="211" mass="24014">MQDYYRQRARIYERVYAKPERQADLRAMEAALPALFTGRRVVEVAAGTGWWTPHGARDARRWLATDLNPETLAIAGTKPMPACVELRVADAWTLAEVGDERFDAAFAGFWWSHVPLQRLAAWLSTLHARLEPGARVVMLDNHFVAGSSTPISRRDADGNTWQQRPLDDGSTHEVLKNFPTADQAFSMLGPRARDPRWTDHTHYWVLSYELD</sequence>
<dbReference type="OrthoDB" id="6006151at2"/>
<evidence type="ECO:0000313" key="3">
    <source>
        <dbReference type="Proteomes" id="UP000288178"/>
    </source>
</evidence>
<name>A0A3S2U8U4_9BURK</name>
<protein>
    <submittedName>
        <fullName evidence="2">Class I SAM-dependent methyltransferase</fullName>
    </submittedName>
</protein>
<organism evidence="2 3">
    <name type="scientific">Rubrivivax albus</name>
    <dbReference type="NCBI Taxonomy" id="2499835"/>
    <lineage>
        <taxon>Bacteria</taxon>
        <taxon>Pseudomonadati</taxon>
        <taxon>Pseudomonadota</taxon>
        <taxon>Betaproteobacteria</taxon>
        <taxon>Burkholderiales</taxon>
        <taxon>Sphaerotilaceae</taxon>
        <taxon>Rubrivivax</taxon>
    </lineage>
</organism>
<dbReference type="Gene3D" id="3.40.50.150">
    <property type="entry name" value="Vaccinia Virus protein VP39"/>
    <property type="match status" value="1"/>
</dbReference>
<dbReference type="RefSeq" id="WP_128198488.1">
    <property type="nucleotide sequence ID" value="NZ_SACT01000003.1"/>
</dbReference>
<dbReference type="InterPro" id="IPR041698">
    <property type="entry name" value="Methyltransf_25"/>
</dbReference>
<dbReference type="Pfam" id="PF13649">
    <property type="entry name" value="Methyltransf_25"/>
    <property type="match status" value="1"/>
</dbReference>
<dbReference type="EMBL" id="SACT01000003">
    <property type="protein sequence ID" value="RVT51487.1"/>
    <property type="molecule type" value="Genomic_DNA"/>
</dbReference>
<keyword evidence="2" id="KW-0489">Methyltransferase</keyword>
<dbReference type="SUPFAM" id="SSF53335">
    <property type="entry name" value="S-adenosyl-L-methionine-dependent methyltransferases"/>
    <property type="match status" value="1"/>
</dbReference>
<accession>A0A3S2U8U4</accession>
<feature type="domain" description="Methyltransferase" evidence="1">
    <location>
        <begin position="41"/>
        <end position="133"/>
    </location>
</feature>
<dbReference type="GO" id="GO:0032259">
    <property type="term" value="P:methylation"/>
    <property type="evidence" value="ECO:0007669"/>
    <property type="project" value="UniProtKB-KW"/>
</dbReference>
<dbReference type="CDD" id="cd02440">
    <property type="entry name" value="AdoMet_MTases"/>
    <property type="match status" value="1"/>
</dbReference>
<proteinExistence type="predicted"/>
<dbReference type="GO" id="GO:0008168">
    <property type="term" value="F:methyltransferase activity"/>
    <property type="evidence" value="ECO:0007669"/>
    <property type="project" value="UniProtKB-KW"/>
</dbReference>
<reference evidence="2 3" key="1">
    <citation type="submission" date="2019-01" db="EMBL/GenBank/DDBJ databases">
        <authorList>
            <person name="Chen W.-M."/>
        </authorList>
    </citation>
    <scope>NUCLEOTIDE SEQUENCE [LARGE SCALE GENOMIC DNA]</scope>
    <source>
        <strain evidence="2 3">ICH-3</strain>
    </source>
</reference>
<gene>
    <name evidence="2" type="ORF">ENE75_11730</name>
</gene>
<evidence type="ECO:0000259" key="1">
    <source>
        <dbReference type="Pfam" id="PF13649"/>
    </source>
</evidence>
<keyword evidence="2" id="KW-0808">Transferase</keyword>
<keyword evidence="3" id="KW-1185">Reference proteome</keyword>
<comment type="caution">
    <text evidence="2">The sequence shown here is derived from an EMBL/GenBank/DDBJ whole genome shotgun (WGS) entry which is preliminary data.</text>
</comment>
<dbReference type="Proteomes" id="UP000288178">
    <property type="component" value="Unassembled WGS sequence"/>
</dbReference>
<dbReference type="InterPro" id="IPR029063">
    <property type="entry name" value="SAM-dependent_MTases_sf"/>
</dbReference>
<dbReference type="AlphaFoldDB" id="A0A3S2U8U4"/>